<keyword evidence="4" id="KW-1185">Reference proteome</keyword>
<protein>
    <submittedName>
        <fullName evidence="2 3">Uncharacterized protein</fullName>
    </submittedName>
</protein>
<accession>B7QB53</accession>
<evidence type="ECO:0000313" key="2">
    <source>
        <dbReference type="EMBL" id="EEC16075.1"/>
    </source>
</evidence>
<dbReference type="HOGENOM" id="CLU_2657246_0_0_1"/>
<dbReference type="AlphaFoldDB" id="B7QB53"/>
<proteinExistence type="predicted"/>
<sequence>MRSARTDGDRNGSDEQEREGAAAAGRPVQSTALPLPIPDIGDRGRLGCSAVASRPVLSPSAGLRLCLPLSFRTVEL</sequence>
<feature type="compositionally biased region" description="Basic and acidic residues" evidence="1">
    <location>
        <begin position="1"/>
        <end position="20"/>
    </location>
</feature>
<reference evidence="2 4" key="1">
    <citation type="submission" date="2008-03" db="EMBL/GenBank/DDBJ databases">
        <title>Annotation of Ixodes scapularis.</title>
        <authorList>
            <consortium name="Ixodes scapularis Genome Project Consortium"/>
            <person name="Caler E."/>
            <person name="Hannick L.I."/>
            <person name="Bidwell S."/>
            <person name="Joardar V."/>
            <person name="Thiagarajan M."/>
            <person name="Amedeo P."/>
            <person name="Galinsky K.J."/>
            <person name="Schobel S."/>
            <person name="Inman J."/>
            <person name="Hostetler J."/>
            <person name="Miller J."/>
            <person name="Hammond M."/>
            <person name="Megy K."/>
            <person name="Lawson D."/>
            <person name="Kodira C."/>
            <person name="Sutton G."/>
            <person name="Meyer J."/>
            <person name="Hill C.A."/>
            <person name="Birren B."/>
            <person name="Nene V."/>
            <person name="Collins F."/>
            <person name="Alarcon-Chaidez F."/>
            <person name="Wikel S."/>
            <person name="Strausberg R."/>
        </authorList>
    </citation>
    <scope>NUCLEOTIDE SEQUENCE [LARGE SCALE GENOMIC DNA]</scope>
    <source>
        <strain evidence="4">Wikel</strain>
        <strain evidence="2">Wikel colony</strain>
    </source>
</reference>
<organism>
    <name type="scientific">Ixodes scapularis</name>
    <name type="common">Black-legged tick</name>
    <name type="synonym">Deer tick</name>
    <dbReference type="NCBI Taxonomy" id="6945"/>
    <lineage>
        <taxon>Eukaryota</taxon>
        <taxon>Metazoa</taxon>
        <taxon>Ecdysozoa</taxon>
        <taxon>Arthropoda</taxon>
        <taxon>Chelicerata</taxon>
        <taxon>Arachnida</taxon>
        <taxon>Acari</taxon>
        <taxon>Parasitiformes</taxon>
        <taxon>Ixodida</taxon>
        <taxon>Ixodoidea</taxon>
        <taxon>Ixodidae</taxon>
        <taxon>Ixodinae</taxon>
        <taxon>Ixodes</taxon>
    </lineage>
</organism>
<dbReference type="Proteomes" id="UP000001555">
    <property type="component" value="Unassembled WGS sequence"/>
</dbReference>
<gene>
    <name evidence="2" type="ORF">IscW_ISCW012759</name>
</gene>
<dbReference type="PaxDb" id="6945-B7QB53"/>
<reference evidence="3" key="2">
    <citation type="submission" date="2020-05" db="UniProtKB">
        <authorList>
            <consortium name="EnsemblMetazoa"/>
        </authorList>
    </citation>
    <scope>IDENTIFICATION</scope>
    <source>
        <strain evidence="3">wikel</strain>
    </source>
</reference>
<evidence type="ECO:0000313" key="3">
    <source>
        <dbReference type="EnsemblMetazoa" id="ISCW012759-PA"/>
    </source>
</evidence>
<dbReference type="InParanoid" id="B7QB53"/>
<evidence type="ECO:0000256" key="1">
    <source>
        <dbReference type="SAM" id="MobiDB-lite"/>
    </source>
</evidence>
<feature type="region of interest" description="Disordered" evidence="1">
    <location>
        <begin position="1"/>
        <end position="37"/>
    </location>
</feature>
<dbReference type="EnsemblMetazoa" id="ISCW012759-RA">
    <property type="protein sequence ID" value="ISCW012759-PA"/>
    <property type="gene ID" value="ISCW012759"/>
</dbReference>
<dbReference type="VEuPathDB" id="VectorBase:ISCW012759"/>
<dbReference type="EMBL" id="DS899156">
    <property type="protein sequence ID" value="EEC16075.1"/>
    <property type="molecule type" value="Genomic_DNA"/>
</dbReference>
<dbReference type="EMBL" id="ABJB010758490">
    <property type="status" value="NOT_ANNOTATED_CDS"/>
    <property type="molecule type" value="Genomic_DNA"/>
</dbReference>
<dbReference type="VEuPathDB" id="VectorBase:ISCI012759"/>
<evidence type="ECO:0000313" key="4">
    <source>
        <dbReference type="Proteomes" id="UP000001555"/>
    </source>
</evidence>
<name>B7QB53_IXOSC</name>